<sequence>MSELTAAQLRAKKAFEEKDLNKDGLVTVDEFKEAFSYLSPERLKQLLEVVNRNDDNEISLDEFLGRF</sequence>
<organism evidence="1 2">
    <name type="scientific">Pseudomonas umsongensis</name>
    <dbReference type="NCBI Taxonomy" id="198618"/>
    <lineage>
        <taxon>Bacteria</taxon>
        <taxon>Pseudomonadati</taxon>
        <taxon>Pseudomonadota</taxon>
        <taxon>Gammaproteobacteria</taxon>
        <taxon>Pseudomonadales</taxon>
        <taxon>Pseudomonadaceae</taxon>
        <taxon>Pseudomonas</taxon>
    </lineage>
</organism>
<evidence type="ECO:0000313" key="2">
    <source>
        <dbReference type="Proteomes" id="UP000589818"/>
    </source>
</evidence>
<gene>
    <name evidence="1" type="ORF">FHR69_004737</name>
</gene>
<reference evidence="1" key="1">
    <citation type="submission" date="2020-08" db="EMBL/GenBank/DDBJ databases">
        <title>Plant associated metagenomes--Microbial community diversity and host control of community assembly across model and emerging plant ecological genomics systems.</title>
        <authorList>
            <person name="Dangl J."/>
        </authorList>
    </citation>
    <scope>NUCLEOTIDE SEQUENCE</scope>
    <source>
        <strain evidence="1">KD5</strain>
    </source>
</reference>
<dbReference type="EMBL" id="JACHVR010000003">
    <property type="protein sequence ID" value="MBB2888768.1"/>
    <property type="molecule type" value="Genomic_DNA"/>
</dbReference>
<accession>A0ACC5MJJ4</accession>
<comment type="caution">
    <text evidence="1">The sequence shown here is derived from an EMBL/GenBank/DDBJ whole genome shotgun (WGS) entry which is preliminary data.</text>
</comment>
<name>A0ACC5MJJ4_9PSED</name>
<keyword evidence="2" id="KW-1185">Reference proteome</keyword>
<dbReference type="Proteomes" id="UP000589818">
    <property type="component" value="Unassembled WGS sequence"/>
</dbReference>
<protein>
    <submittedName>
        <fullName evidence="1">Ca2+-binding EF-hand superfamily protein</fullName>
    </submittedName>
</protein>
<evidence type="ECO:0000313" key="1">
    <source>
        <dbReference type="EMBL" id="MBB2888768.1"/>
    </source>
</evidence>
<proteinExistence type="predicted"/>